<dbReference type="Proteomes" id="UP000579250">
    <property type="component" value="Unassembled WGS sequence"/>
</dbReference>
<dbReference type="InterPro" id="IPR014729">
    <property type="entry name" value="Rossmann-like_a/b/a_fold"/>
</dbReference>
<evidence type="ECO:0000256" key="2">
    <source>
        <dbReference type="SAM" id="MobiDB-lite"/>
    </source>
</evidence>
<feature type="region of interest" description="Disordered" evidence="2">
    <location>
        <begin position="280"/>
        <end position="300"/>
    </location>
</feature>
<organism evidence="4 5">
    <name type="scientific">Actinomadura latina</name>
    <dbReference type="NCBI Taxonomy" id="163603"/>
    <lineage>
        <taxon>Bacteria</taxon>
        <taxon>Bacillati</taxon>
        <taxon>Actinomycetota</taxon>
        <taxon>Actinomycetes</taxon>
        <taxon>Streptosporangiales</taxon>
        <taxon>Thermomonosporaceae</taxon>
        <taxon>Actinomadura</taxon>
    </lineage>
</organism>
<dbReference type="PANTHER" id="PTHR46268">
    <property type="entry name" value="STRESS RESPONSE PROTEIN NHAX"/>
    <property type="match status" value="1"/>
</dbReference>
<feature type="domain" description="UspA" evidence="3">
    <location>
        <begin position="145"/>
        <end position="279"/>
    </location>
</feature>
<dbReference type="Gene3D" id="3.40.50.620">
    <property type="entry name" value="HUPs"/>
    <property type="match status" value="2"/>
</dbReference>
<dbReference type="PANTHER" id="PTHR46268:SF6">
    <property type="entry name" value="UNIVERSAL STRESS PROTEIN UP12"/>
    <property type="match status" value="1"/>
</dbReference>
<feature type="compositionally biased region" description="Basic and acidic residues" evidence="2">
    <location>
        <begin position="282"/>
        <end position="300"/>
    </location>
</feature>
<name>A0A846Z3F2_9ACTN</name>
<reference evidence="4 5" key="1">
    <citation type="submission" date="2020-04" db="EMBL/GenBank/DDBJ databases">
        <title>MicrobeNet Type strains.</title>
        <authorList>
            <person name="Nicholson A.C."/>
        </authorList>
    </citation>
    <scope>NUCLEOTIDE SEQUENCE [LARGE SCALE GENOMIC DNA]</scope>
    <source>
        <strain evidence="4 5">ATCC BAA-277</strain>
    </source>
</reference>
<comment type="similarity">
    <text evidence="1">Belongs to the universal stress protein A family.</text>
</comment>
<evidence type="ECO:0000259" key="3">
    <source>
        <dbReference type="Pfam" id="PF00582"/>
    </source>
</evidence>
<evidence type="ECO:0000313" key="4">
    <source>
        <dbReference type="EMBL" id="NKZ05225.1"/>
    </source>
</evidence>
<dbReference type="InterPro" id="IPR006016">
    <property type="entry name" value="UspA"/>
</dbReference>
<dbReference type="Pfam" id="PF00582">
    <property type="entry name" value="Usp"/>
    <property type="match status" value="2"/>
</dbReference>
<sequence length="300" mass="32521">MNGEEGTRWPHILFGYDGTAENDAALRWAVEEARLRRFGLVMCHCWHWPYSAGHADPDIEAIMKRAGENLLDSGVRRAYELGVPGAVRKRLRRGPATDALLRAATGAELVVLGAPEWPDGGETAVEVSARSPRPVIAVRSGPAARRVVVGVDGSPGCGTALGFAAEEAVLRGWDLHVVHGCWEPGAVVESELALFHDRELLERTRAAELDEAVAPLRRRWPDLRIEASPLLERPLEALREAADDAGLVVLGDRGTGFEPLGATATAMLRRAACTVAIVPGPRSREARTPASERRVPVRQR</sequence>
<protein>
    <submittedName>
        <fullName evidence="4">Universal stress protein</fullName>
    </submittedName>
</protein>
<dbReference type="AlphaFoldDB" id="A0A846Z3F2"/>
<dbReference type="EMBL" id="JAAXPI010000019">
    <property type="protein sequence ID" value="NKZ05225.1"/>
    <property type="molecule type" value="Genomic_DNA"/>
</dbReference>
<dbReference type="SUPFAM" id="SSF52402">
    <property type="entry name" value="Adenine nucleotide alpha hydrolases-like"/>
    <property type="match status" value="2"/>
</dbReference>
<evidence type="ECO:0000256" key="1">
    <source>
        <dbReference type="ARBA" id="ARBA00008791"/>
    </source>
</evidence>
<keyword evidence="5" id="KW-1185">Reference proteome</keyword>
<dbReference type="RefSeq" id="WP_168444656.1">
    <property type="nucleotide sequence ID" value="NZ_JAAXPI010000019.1"/>
</dbReference>
<proteinExistence type="inferred from homology"/>
<feature type="domain" description="UspA" evidence="3">
    <location>
        <begin position="11"/>
        <end position="139"/>
    </location>
</feature>
<comment type="caution">
    <text evidence="4">The sequence shown here is derived from an EMBL/GenBank/DDBJ whole genome shotgun (WGS) entry which is preliminary data.</text>
</comment>
<evidence type="ECO:0000313" key="5">
    <source>
        <dbReference type="Proteomes" id="UP000579250"/>
    </source>
</evidence>
<dbReference type="CDD" id="cd00293">
    <property type="entry name" value="USP-like"/>
    <property type="match status" value="1"/>
</dbReference>
<gene>
    <name evidence="4" type="ORF">HGB48_15935</name>
</gene>
<accession>A0A846Z3F2</accession>